<dbReference type="KEGG" id="aprc:113855907"/>
<dbReference type="GO" id="GO:0005634">
    <property type="term" value="C:nucleus"/>
    <property type="evidence" value="ECO:0007669"/>
    <property type="project" value="UniProtKB-SubCell"/>
</dbReference>
<protein>
    <submittedName>
        <fullName evidence="9">Transcription factor MYB4-like</fullName>
    </submittedName>
</protein>
<evidence type="ECO:0000259" key="6">
    <source>
        <dbReference type="PROSITE" id="PS50090"/>
    </source>
</evidence>
<evidence type="ECO:0000256" key="3">
    <source>
        <dbReference type="ARBA" id="ARBA00023125"/>
    </source>
</evidence>
<keyword evidence="4" id="KW-0539">Nucleus</keyword>
<dbReference type="RefSeq" id="XP_027343339.1">
    <property type="nucleotide sequence ID" value="XM_027487538.1"/>
</dbReference>
<evidence type="ECO:0000256" key="5">
    <source>
        <dbReference type="SAM" id="MobiDB-lite"/>
    </source>
</evidence>
<feature type="domain" description="Myb-like" evidence="6">
    <location>
        <begin position="62"/>
        <end position="112"/>
    </location>
</feature>
<keyword evidence="3" id="KW-0238">DNA-binding</keyword>
<organism evidence="8 9">
    <name type="scientific">Abrus precatorius</name>
    <name type="common">Indian licorice</name>
    <name type="synonym">Glycine abrus</name>
    <dbReference type="NCBI Taxonomy" id="3816"/>
    <lineage>
        <taxon>Eukaryota</taxon>
        <taxon>Viridiplantae</taxon>
        <taxon>Streptophyta</taxon>
        <taxon>Embryophyta</taxon>
        <taxon>Tracheophyta</taxon>
        <taxon>Spermatophyta</taxon>
        <taxon>Magnoliopsida</taxon>
        <taxon>eudicotyledons</taxon>
        <taxon>Gunneridae</taxon>
        <taxon>Pentapetalae</taxon>
        <taxon>rosids</taxon>
        <taxon>fabids</taxon>
        <taxon>Fabales</taxon>
        <taxon>Fabaceae</taxon>
        <taxon>Papilionoideae</taxon>
        <taxon>50 kb inversion clade</taxon>
        <taxon>NPAAA clade</taxon>
        <taxon>indigoferoid/millettioid clade</taxon>
        <taxon>Abreae</taxon>
        <taxon>Abrus</taxon>
    </lineage>
</organism>
<feature type="compositionally biased region" description="Basic and acidic residues" evidence="5">
    <location>
        <begin position="115"/>
        <end position="124"/>
    </location>
</feature>
<dbReference type="PROSITE" id="PS51294">
    <property type="entry name" value="HTH_MYB"/>
    <property type="match status" value="2"/>
</dbReference>
<feature type="compositionally biased region" description="Low complexity" evidence="5">
    <location>
        <begin position="144"/>
        <end position="158"/>
    </location>
</feature>
<dbReference type="InterPro" id="IPR015495">
    <property type="entry name" value="Myb_TF_plants"/>
</dbReference>
<dbReference type="Pfam" id="PF00249">
    <property type="entry name" value="Myb_DNA-binding"/>
    <property type="match status" value="2"/>
</dbReference>
<dbReference type="SUPFAM" id="SSF46689">
    <property type="entry name" value="Homeodomain-like"/>
    <property type="match status" value="1"/>
</dbReference>
<dbReference type="SMART" id="SM00717">
    <property type="entry name" value="SANT"/>
    <property type="match status" value="2"/>
</dbReference>
<sequence>MGRAPSSDKNGLKKGAWAPEEDKKLIAYVTKYGHWNWRLLPKFAGLARCGKSCRLRWLNYLRPDVKRGNFSHQEEETIIRLHEKLGNRWSTIAAQLQGRTDNEIKNHWHTTLKKRFEQKSDNRRGTAKTKVSKSVDANRSDNICPLSPQPSSSGLSCSTTDTTKATNHEILVPEDDDLSFLDAYTEPESANFWTEPYVIDDSYVPPGEAVVPEYFSPMCDVELWSQNDLYLQECEGLFH</sequence>
<reference evidence="8" key="1">
    <citation type="journal article" date="2019" name="Toxins">
        <title>Detection of Abrin-Like and Prepropulchellin-Like Toxin Genes and Transcripts Using Whole Genome Sequencing and Full-Length Transcript Sequencing of Abrus precatorius.</title>
        <authorList>
            <person name="Hovde B.T."/>
            <person name="Daligault H.E."/>
            <person name="Hanschen E.R."/>
            <person name="Kunde Y.A."/>
            <person name="Johnson M.B."/>
            <person name="Starkenburg S.R."/>
            <person name="Johnson S.L."/>
        </authorList>
    </citation>
    <scope>NUCLEOTIDE SEQUENCE [LARGE SCALE GENOMIC DNA]</scope>
</reference>
<keyword evidence="8" id="KW-1185">Reference proteome</keyword>
<feature type="domain" description="HTH myb-type" evidence="7">
    <location>
        <begin position="9"/>
        <end position="61"/>
    </location>
</feature>
<dbReference type="AlphaFoldDB" id="A0A8B8KKG6"/>
<name>A0A8B8KKG6_ABRPR</name>
<evidence type="ECO:0000256" key="1">
    <source>
        <dbReference type="ARBA" id="ARBA00004123"/>
    </source>
</evidence>
<dbReference type="InterPro" id="IPR001005">
    <property type="entry name" value="SANT/Myb"/>
</dbReference>
<feature type="domain" description="HTH myb-type" evidence="7">
    <location>
        <begin position="62"/>
        <end position="116"/>
    </location>
</feature>
<dbReference type="Proteomes" id="UP000694853">
    <property type="component" value="Unplaced"/>
</dbReference>
<evidence type="ECO:0000313" key="8">
    <source>
        <dbReference type="Proteomes" id="UP000694853"/>
    </source>
</evidence>
<dbReference type="CDD" id="cd00167">
    <property type="entry name" value="SANT"/>
    <property type="match status" value="2"/>
</dbReference>
<dbReference type="InterPro" id="IPR017930">
    <property type="entry name" value="Myb_dom"/>
</dbReference>
<evidence type="ECO:0000256" key="4">
    <source>
        <dbReference type="ARBA" id="ARBA00023242"/>
    </source>
</evidence>
<dbReference type="PANTHER" id="PTHR10641">
    <property type="entry name" value="MYB FAMILY TRANSCRIPTION FACTOR"/>
    <property type="match status" value="1"/>
</dbReference>
<gene>
    <name evidence="9" type="primary">LOC113855907</name>
</gene>
<dbReference type="Gene3D" id="1.10.10.60">
    <property type="entry name" value="Homeodomain-like"/>
    <property type="match status" value="2"/>
</dbReference>
<evidence type="ECO:0000259" key="7">
    <source>
        <dbReference type="PROSITE" id="PS51294"/>
    </source>
</evidence>
<accession>A0A8B8KKG6</accession>
<dbReference type="InterPro" id="IPR009057">
    <property type="entry name" value="Homeodomain-like_sf"/>
</dbReference>
<keyword evidence="2" id="KW-0677">Repeat</keyword>
<comment type="subcellular location">
    <subcellularLocation>
        <location evidence="1">Nucleus</location>
    </subcellularLocation>
</comment>
<evidence type="ECO:0000313" key="9">
    <source>
        <dbReference type="RefSeq" id="XP_027343339.1"/>
    </source>
</evidence>
<dbReference type="GeneID" id="113855907"/>
<feature type="domain" description="Myb-like" evidence="6">
    <location>
        <begin position="9"/>
        <end position="61"/>
    </location>
</feature>
<reference evidence="9" key="2">
    <citation type="submission" date="2025-08" db="UniProtKB">
        <authorList>
            <consortium name="RefSeq"/>
        </authorList>
    </citation>
    <scope>IDENTIFICATION</scope>
    <source>
        <tissue evidence="9">Young leaves</tissue>
    </source>
</reference>
<evidence type="ECO:0000256" key="2">
    <source>
        <dbReference type="ARBA" id="ARBA00022737"/>
    </source>
</evidence>
<feature type="region of interest" description="Disordered" evidence="5">
    <location>
        <begin position="115"/>
        <end position="160"/>
    </location>
</feature>
<dbReference type="GO" id="GO:0003677">
    <property type="term" value="F:DNA binding"/>
    <property type="evidence" value="ECO:0007669"/>
    <property type="project" value="UniProtKB-KW"/>
</dbReference>
<dbReference type="OrthoDB" id="2143914at2759"/>
<dbReference type="PANTHER" id="PTHR10641:SF1388">
    <property type="entry name" value="MYB TRANSCRIPTION FACTOR"/>
    <property type="match status" value="1"/>
</dbReference>
<proteinExistence type="predicted"/>
<dbReference type="FunFam" id="1.10.10.60:FF:000001">
    <property type="entry name" value="MYB-related transcription factor"/>
    <property type="match status" value="1"/>
</dbReference>
<dbReference type="PROSITE" id="PS50090">
    <property type="entry name" value="MYB_LIKE"/>
    <property type="match status" value="2"/>
</dbReference>